<accession>A0A0M3G949</accession>
<dbReference type="Gene3D" id="3.40.720.10">
    <property type="entry name" value="Alkaline Phosphatase, subunit A"/>
    <property type="match status" value="1"/>
</dbReference>
<organism evidence="10 11">
    <name type="scientific">Haemophilus haemolyticus</name>
    <dbReference type="NCBI Taxonomy" id="726"/>
    <lineage>
        <taxon>Bacteria</taxon>
        <taxon>Pseudomonadati</taxon>
        <taxon>Pseudomonadota</taxon>
        <taxon>Gammaproteobacteria</taxon>
        <taxon>Pasteurellales</taxon>
        <taxon>Pasteurellaceae</taxon>
        <taxon>Haemophilus</taxon>
    </lineage>
</organism>
<evidence type="ECO:0000256" key="4">
    <source>
        <dbReference type="ARBA" id="ARBA00022692"/>
    </source>
</evidence>
<dbReference type="InterPro" id="IPR040423">
    <property type="entry name" value="PEA_transferase"/>
</dbReference>
<keyword evidence="3" id="KW-0808">Transferase</keyword>
<name>A0A0M3G949_HAEHA</name>
<dbReference type="GO" id="GO:0005886">
    <property type="term" value="C:plasma membrane"/>
    <property type="evidence" value="ECO:0007669"/>
    <property type="project" value="UniProtKB-SubCell"/>
</dbReference>
<dbReference type="EMBL" id="LCTK01000006">
    <property type="protein sequence ID" value="KKZ59526.1"/>
    <property type="molecule type" value="Genomic_DNA"/>
</dbReference>
<dbReference type="Proteomes" id="UP000034750">
    <property type="component" value="Unassembled WGS sequence"/>
</dbReference>
<evidence type="ECO:0000256" key="1">
    <source>
        <dbReference type="ARBA" id="ARBA00004651"/>
    </source>
</evidence>
<dbReference type="AlphaFoldDB" id="A0A0M3G949"/>
<evidence type="ECO:0000256" key="2">
    <source>
        <dbReference type="ARBA" id="ARBA00022475"/>
    </source>
</evidence>
<dbReference type="PATRIC" id="fig|726.54.peg.341"/>
<evidence type="ECO:0000259" key="9">
    <source>
        <dbReference type="Pfam" id="PF00884"/>
    </source>
</evidence>
<keyword evidence="4 8" id="KW-0812">Transmembrane</keyword>
<dbReference type="SUPFAM" id="SSF53649">
    <property type="entry name" value="Alkaline phosphatase-like"/>
    <property type="match status" value="1"/>
</dbReference>
<dbReference type="PANTHER" id="PTHR30443">
    <property type="entry name" value="INNER MEMBRANE PROTEIN"/>
    <property type="match status" value="1"/>
</dbReference>
<evidence type="ECO:0000256" key="3">
    <source>
        <dbReference type="ARBA" id="ARBA00022679"/>
    </source>
</evidence>
<dbReference type="InterPro" id="IPR017850">
    <property type="entry name" value="Alkaline_phosphatase_core_sf"/>
</dbReference>
<keyword evidence="6 8" id="KW-0472">Membrane</keyword>
<dbReference type="InterPro" id="IPR000917">
    <property type="entry name" value="Sulfatase_N"/>
</dbReference>
<keyword evidence="5 8" id="KW-1133">Transmembrane helix</keyword>
<comment type="subcellular location">
    <subcellularLocation>
        <location evidence="1">Cell membrane</location>
        <topology evidence="1">Multi-pass membrane protein</topology>
    </subcellularLocation>
</comment>
<reference evidence="10 11" key="1">
    <citation type="submission" date="2015-05" db="EMBL/GenBank/DDBJ databases">
        <title>Comparative analyses of the lipooligosaccharides from nottypeable Haemophilus influenzae and Haemophilus haemolyticus.</title>
        <authorList>
            <person name="Post D.M.B."/>
            <person name="Ketterer M.R."/>
            <person name="Coffin J.E."/>
            <person name="Reinders L.M."/>
            <person name="Munson R.S.Jr."/>
            <person name="Bair T.B."/>
            <person name="Murphy T.F."/>
            <person name="Foster E."/>
            <person name="Gibson B.W."/>
            <person name="Apicella M.A."/>
        </authorList>
    </citation>
    <scope>NUCLEOTIDE SEQUENCE [LARGE SCALE GENOMIC DNA]</scope>
    <source>
        <strain evidence="10 11">11P18</strain>
    </source>
</reference>
<gene>
    <name evidence="10" type="ORF">AAX18_01700</name>
</gene>
<comment type="caution">
    <text evidence="10">The sequence shown here is derived from an EMBL/GenBank/DDBJ whole genome shotgun (WGS) entry which is preliminary data.</text>
</comment>
<feature type="transmembrane region" description="Helical" evidence="8">
    <location>
        <begin position="6"/>
        <end position="26"/>
    </location>
</feature>
<feature type="transmembrane region" description="Helical" evidence="8">
    <location>
        <begin position="138"/>
        <end position="159"/>
    </location>
</feature>
<evidence type="ECO:0000313" key="10">
    <source>
        <dbReference type="EMBL" id="KKZ59526.1"/>
    </source>
</evidence>
<evidence type="ECO:0000256" key="6">
    <source>
        <dbReference type="ARBA" id="ARBA00023136"/>
    </source>
</evidence>
<dbReference type="InterPro" id="IPR058130">
    <property type="entry name" value="PEA_transf_C"/>
</dbReference>
<evidence type="ECO:0000313" key="11">
    <source>
        <dbReference type="Proteomes" id="UP000034750"/>
    </source>
</evidence>
<feature type="domain" description="Sulfatase N-terminal" evidence="9">
    <location>
        <begin position="220"/>
        <end position="480"/>
    </location>
</feature>
<dbReference type="GO" id="GO:0016776">
    <property type="term" value="F:phosphotransferase activity, phosphate group as acceptor"/>
    <property type="evidence" value="ECO:0007669"/>
    <property type="project" value="TreeGrafter"/>
</dbReference>
<dbReference type="Pfam" id="PF00884">
    <property type="entry name" value="Sulfatase"/>
    <property type="match status" value="1"/>
</dbReference>
<sequence length="520" mass="60810">MNKVSIFFHLSLFIFSFLTNIGLGKAHTGNIFSSSHITLYVFLILIFSSSRIIGLITSSILFITSMIYYPAGVSYGAPSFGIIASIYETNINETLEYLSSIPNYIYTLMCIYFLVLISVIYSSKQVSKFITLRKKKKIFILIWITLLSYVLTKPINGIIKSKSSDISYSYYFSQSKLYPLSFYSETVRVVSEYFKQKHFLDRAFDEDSKWEIVSVSPKYKNYILIIGESMRKDYMSLYGYPIKTTPFLDSINGTIFNNYYSAAPNTQPSLQRTLYRQENYKTVYTDNIISLLKLANIKTYWLSNQGKMGEYDTMASRLGVNADYNFFTKDLWYETEKKFDTELLPKFKEILEKEKNTNKLIVLHLMGSHPIFCERLPYKVENYFINQQMSCYLESIKYTDKFIEDINKLLIKNNESFSVIYFSDHGLAHKNDSLHVSNLYKQDYEVPFIMFSSDSIKRIEINEKQSAFNFMYGFTQWLGIKEKHLSGVDFFNPKEQKIKVFDWENIIDVNLLKDDPAKLH</sequence>
<dbReference type="GO" id="GO:0009244">
    <property type="term" value="P:lipopolysaccharide core region biosynthetic process"/>
    <property type="evidence" value="ECO:0007669"/>
    <property type="project" value="TreeGrafter"/>
</dbReference>
<feature type="transmembrane region" description="Helical" evidence="8">
    <location>
        <begin position="38"/>
        <end position="69"/>
    </location>
</feature>
<protein>
    <recommendedName>
        <fullName evidence="9">Sulfatase N-terminal domain-containing protein</fullName>
    </recommendedName>
</protein>
<comment type="similarity">
    <text evidence="7">Belongs to the phosphoethanolamine transferase family.</text>
</comment>
<evidence type="ECO:0000256" key="8">
    <source>
        <dbReference type="SAM" id="Phobius"/>
    </source>
</evidence>
<evidence type="ECO:0000256" key="7">
    <source>
        <dbReference type="ARBA" id="ARBA00038481"/>
    </source>
</evidence>
<proteinExistence type="inferred from homology"/>
<keyword evidence="2" id="KW-1003">Cell membrane</keyword>
<dbReference type="CDD" id="cd16017">
    <property type="entry name" value="LptA"/>
    <property type="match status" value="1"/>
</dbReference>
<dbReference type="PANTHER" id="PTHR30443:SF4">
    <property type="entry name" value="PHOSPHOETHANOLAMINE TRANSFERASE OPGE-RELATED"/>
    <property type="match status" value="1"/>
</dbReference>
<evidence type="ECO:0000256" key="5">
    <source>
        <dbReference type="ARBA" id="ARBA00022989"/>
    </source>
</evidence>
<feature type="transmembrane region" description="Helical" evidence="8">
    <location>
        <begin position="104"/>
        <end position="122"/>
    </location>
</feature>